<evidence type="ECO:0000313" key="13">
    <source>
        <dbReference type="EMBL" id="PSK94275.1"/>
    </source>
</evidence>
<evidence type="ECO:0000256" key="7">
    <source>
        <dbReference type="ARBA" id="ARBA00022833"/>
    </source>
</evidence>
<keyword evidence="14" id="KW-1185">Reference proteome</keyword>
<dbReference type="CDD" id="cd07328">
    <property type="entry name" value="M48_Ste24p_like"/>
    <property type="match status" value="1"/>
</dbReference>
<dbReference type="RefSeq" id="WP_106520992.1">
    <property type="nucleotide sequence ID" value="NZ_PYGD01000001.1"/>
</dbReference>
<dbReference type="OrthoDB" id="9789270at2"/>
<evidence type="ECO:0000256" key="6">
    <source>
        <dbReference type="ARBA" id="ARBA00022801"/>
    </source>
</evidence>
<dbReference type="PANTHER" id="PTHR43221:SF2">
    <property type="entry name" value="PROTEASE HTPX HOMOLOG"/>
    <property type="match status" value="1"/>
</dbReference>
<keyword evidence="9" id="KW-0482">Metalloprotease</keyword>
<keyword evidence="4 11" id="KW-0812">Transmembrane</keyword>
<evidence type="ECO:0000259" key="12">
    <source>
        <dbReference type="Pfam" id="PF01435"/>
    </source>
</evidence>
<evidence type="ECO:0000256" key="5">
    <source>
        <dbReference type="ARBA" id="ARBA00022723"/>
    </source>
</evidence>
<keyword evidence="5" id="KW-0479">Metal-binding</keyword>
<dbReference type="GO" id="GO:0006508">
    <property type="term" value="P:proteolysis"/>
    <property type="evidence" value="ECO:0007669"/>
    <property type="project" value="UniProtKB-KW"/>
</dbReference>
<dbReference type="Pfam" id="PF01435">
    <property type="entry name" value="Peptidase_M48"/>
    <property type="match status" value="1"/>
</dbReference>
<dbReference type="Gene3D" id="3.30.2010.10">
    <property type="entry name" value="Metalloproteases ('zincins'), catalytic domain"/>
    <property type="match status" value="1"/>
</dbReference>
<keyword evidence="8 11" id="KW-1133">Transmembrane helix</keyword>
<comment type="caution">
    <text evidence="13">The sequence shown here is derived from an EMBL/GenBank/DDBJ whole genome shotgun (WGS) entry which is preliminary data.</text>
</comment>
<dbReference type="Proteomes" id="UP000240572">
    <property type="component" value="Unassembled WGS sequence"/>
</dbReference>
<sequence>MNQPVSISPAFRKSAIKAVLSIVLFIAFYLLVFACTIGLILLCGYFAVMLVTEKLSFITLVAAAGLIGFSFLILVFQVKFLFKESVTDRSGMTEISAAEQPELFACIQELVTAVGTRFPKKIYITQDVNAFVFYDSSIWSMFFPVKKNLAIGLGLVNTVTVTELKAILGHEFGHFSQRSMKIGSYVYNVNKVIYNMLFENDGYADMVRGWSGIHNLITLFVMGAVRFVQAIQWVLSRIYRLINIHHLSLSRAMEFHADAVAASVTGSRPLITSLLRLNLAEHAYTQVLNFYGPRLKDRIHSANIYPEQWQVMLFEAQESRIPLVAGFPEVTPEEMGRFNRSKLVIKNQWASHPETEERISHLQQLDLPERDNNQAPAWTLFRDKEALQELLTRQLFARAVAGTGGSGGATSLMDLPAFSAAYEEAYRDSNFPALYHGYYDHHNLAPFNLEAGSNHNRSTVVFNSALGEQAAAAYALEQDLQVLRQIATGTTTIKYFDYDGRKYMQEECSALITKLEADLELAAQQLHETDQAVYRMLAGKAAAEGGLETLQQKYRNLFNLEAGFEALKTAYAHMRRDTQFMFETLEPHRIRQHLQDLYQTELLFRKQVRLMLDGPEHKATLTPEVQTDLEAYMAGQHVYFDGSNYDDAGTKILFTAINQYEYLVGNSYFRNKKDLLEFQAQLIAQPAGLTGAA</sequence>
<feature type="transmembrane region" description="Helical" evidence="11">
    <location>
        <begin position="57"/>
        <end position="82"/>
    </location>
</feature>
<evidence type="ECO:0000256" key="11">
    <source>
        <dbReference type="SAM" id="Phobius"/>
    </source>
</evidence>
<evidence type="ECO:0000256" key="9">
    <source>
        <dbReference type="ARBA" id="ARBA00023049"/>
    </source>
</evidence>
<reference evidence="13 14" key="1">
    <citation type="submission" date="2018-03" db="EMBL/GenBank/DDBJ databases">
        <title>Genomic Encyclopedia of Type Strains, Phase III (KMG-III): the genomes of soil and plant-associated and newly described type strains.</title>
        <authorList>
            <person name="Whitman W."/>
        </authorList>
    </citation>
    <scope>NUCLEOTIDE SEQUENCE [LARGE SCALE GENOMIC DNA]</scope>
    <source>
        <strain evidence="13 14">CGMCC 1.12700</strain>
    </source>
</reference>
<accession>A0A2P8DAP2</accession>
<keyword evidence="10 11" id="KW-0472">Membrane</keyword>
<evidence type="ECO:0000256" key="10">
    <source>
        <dbReference type="ARBA" id="ARBA00023136"/>
    </source>
</evidence>
<dbReference type="InterPro" id="IPR001915">
    <property type="entry name" value="Peptidase_M48"/>
</dbReference>
<keyword evidence="7" id="KW-0862">Zinc</keyword>
<dbReference type="InterPro" id="IPR050083">
    <property type="entry name" value="HtpX_protease"/>
</dbReference>
<evidence type="ECO:0000256" key="1">
    <source>
        <dbReference type="ARBA" id="ARBA00001947"/>
    </source>
</evidence>
<dbReference type="PANTHER" id="PTHR43221">
    <property type="entry name" value="PROTEASE HTPX"/>
    <property type="match status" value="1"/>
</dbReference>
<keyword evidence="2" id="KW-1003">Cell membrane</keyword>
<dbReference type="AlphaFoldDB" id="A0A2P8DAP2"/>
<protein>
    <submittedName>
        <fullName evidence="13">Zn-dependent protease with chaperone function</fullName>
    </submittedName>
</protein>
<evidence type="ECO:0000313" key="14">
    <source>
        <dbReference type="Proteomes" id="UP000240572"/>
    </source>
</evidence>
<dbReference type="GO" id="GO:0046872">
    <property type="term" value="F:metal ion binding"/>
    <property type="evidence" value="ECO:0007669"/>
    <property type="project" value="UniProtKB-KW"/>
</dbReference>
<organism evidence="13 14">
    <name type="scientific">Taibaiella chishuiensis</name>
    <dbReference type="NCBI Taxonomy" id="1434707"/>
    <lineage>
        <taxon>Bacteria</taxon>
        <taxon>Pseudomonadati</taxon>
        <taxon>Bacteroidota</taxon>
        <taxon>Chitinophagia</taxon>
        <taxon>Chitinophagales</taxon>
        <taxon>Chitinophagaceae</taxon>
        <taxon>Taibaiella</taxon>
    </lineage>
</organism>
<dbReference type="EMBL" id="PYGD01000001">
    <property type="protein sequence ID" value="PSK94275.1"/>
    <property type="molecule type" value="Genomic_DNA"/>
</dbReference>
<comment type="cofactor">
    <cofactor evidence="1">
        <name>Zn(2+)</name>
        <dbReference type="ChEBI" id="CHEBI:29105"/>
    </cofactor>
</comment>
<evidence type="ECO:0000256" key="2">
    <source>
        <dbReference type="ARBA" id="ARBA00022475"/>
    </source>
</evidence>
<feature type="domain" description="Peptidase M48" evidence="12">
    <location>
        <begin position="98"/>
        <end position="364"/>
    </location>
</feature>
<gene>
    <name evidence="13" type="ORF">B0I18_101430</name>
</gene>
<evidence type="ECO:0000256" key="8">
    <source>
        <dbReference type="ARBA" id="ARBA00022989"/>
    </source>
</evidence>
<evidence type="ECO:0000256" key="4">
    <source>
        <dbReference type="ARBA" id="ARBA00022692"/>
    </source>
</evidence>
<keyword evidence="6" id="KW-0378">Hydrolase</keyword>
<evidence type="ECO:0000256" key="3">
    <source>
        <dbReference type="ARBA" id="ARBA00022670"/>
    </source>
</evidence>
<dbReference type="GO" id="GO:0004222">
    <property type="term" value="F:metalloendopeptidase activity"/>
    <property type="evidence" value="ECO:0007669"/>
    <property type="project" value="InterPro"/>
</dbReference>
<name>A0A2P8DAP2_9BACT</name>
<feature type="transmembrane region" description="Helical" evidence="11">
    <location>
        <begin position="18"/>
        <end position="51"/>
    </location>
</feature>
<keyword evidence="3 13" id="KW-0645">Protease</keyword>
<proteinExistence type="predicted"/>